<keyword evidence="7" id="KW-0067">ATP-binding</keyword>
<keyword evidence="14" id="KW-1185">Reference proteome</keyword>
<dbReference type="PROSITE" id="PS00108">
    <property type="entry name" value="PROTEIN_KINASE_ST"/>
    <property type="match status" value="1"/>
</dbReference>
<dbReference type="InterPro" id="IPR011009">
    <property type="entry name" value="Kinase-like_dom_sf"/>
</dbReference>
<dbReference type="InterPro" id="IPR000618">
    <property type="entry name" value="Insect_cuticle"/>
</dbReference>
<evidence type="ECO:0000256" key="2">
    <source>
        <dbReference type="ARBA" id="ARBA00022460"/>
    </source>
</evidence>
<sequence length="595" mass="68447">MASSSKKVAFETKILPTAPKEKYEYLEEFVSGEFTSIYKAKLRNDSSIKDFKLFAIKILKRYELHFNEREVNILKKLDDSRHITKVFDFLQEESKLISIVMELCMTDLYDILMVKKIVVEVPEKKTMFSQILRGLDAIHSKNIIHRDIKTKNLLLSYDGYVKIGDFGMACQGPPFYADHSVIFTDQVGSIHYRAPEILLGERKYSERIDLWAAGCVAYELWSNEILFQGKNKKDQLEKITEICGFISDETWDAVGKWEGHAEYEKTTAFRYRLESSLRDKLEAVTKDECIIELMLSLLSINPYQRKTAEVLLMHNIFDVGSKPPPAYNLFPLKMIVEMWPRSATIPRSHFRYNMNFDMEIDSDRDNEEEKDEEYEIRMKFRMSRIVLTLWMLYESCNSKPAIPLPYGFQEVRAIDNTDEQSEQRDGDVVRGQYSLVEADGSLRVVNYMADGESGFSAVVSKIGPNSRPGVASRPVKPPVVTPTKFINPVEPSFGADGPGILTLRNLAGYDNGYAILRVPAQSPVRPYRQSQPLITSQPHIASGVIPPQYYLRQRQSAPSNVYNLHSPYDFRYFNLEPQNAVPVADYSLQPQYYFQ</sequence>
<keyword evidence="2 11" id="KW-0193">Cuticle</keyword>
<evidence type="ECO:0000256" key="8">
    <source>
        <dbReference type="ARBA" id="ARBA00047811"/>
    </source>
</evidence>
<keyword evidence="5" id="KW-0547">Nucleotide-binding</keyword>
<dbReference type="STRING" id="195883.A0A482WXC1"/>
<dbReference type="PANTHER" id="PTHR24056">
    <property type="entry name" value="CELL DIVISION PROTEIN KINASE"/>
    <property type="match status" value="1"/>
</dbReference>
<dbReference type="GO" id="GO:0005524">
    <property type="term" value="F:ATP binding"/>
    <property type="evidence" value="ECO:0007669"/>
    <property type="project" value="UniProtKB-KW"/>
</dbReference>
<proteinExistence type="inferred from homology"/>
<dbReference type="InterPro" id="IPR008271">
    <property type="entry name" value="Ser/Thr_kinase_AS"/>
</dbReference>
<evidence type="ECO:0000313" key="13">
    <source>
        <dbReference type="EMBL" id="RZF37710.1"/>
    </source>
</evidence>
<dbReference type="Gene3D" id="3.30.200.20">
    <property type="entry name" value="Phosphorylase Kinase, domain 1"/>
    <property type="match status" value="1"/>
</dbReference>
<evidence type="ECO:0000256" key="5">
    <source>
        <dbReference type="ARBA" id="ARBA00022741"/>
    </source>
</evidence>
<comment type="similarity">
    <text evidence="1">Belongs to the protein kinase superfamily. CMGC Ser/Thr protein kinase family. CDC2/CDKX subfamily.</text>
</comment>
<dbReference type="SUPFAM" id="SSF56112">
    <property type="entry name" value="Protein kinase-like (PK-like)"/>
    <property type="match status" value="1"/>
</dbReference>
<evidence type="ECO:0000256" key="11">
    <source>
        <dbReference type="PROSITE-ProRule" id="PRU00497"/>
    </source>
</evidence>
<dbReference type="EMBL" id="QKKF02023479">
    <property type="protein sequence ID" value="RZF37710.1"/>
    <property type="molecule type" value="Genomic_DNA"/>
</dbReference>
<dbReference type="InParanoid" id="A0A482WXC1"/>
<accession>A0A482WXC1</accession>
<dbReference type="InterPro" id="IPR000719">
    <property type="entry name" value="Prot_kinase_dom"/>
</dbReference>
<dbReference type="Pfam" id="PF00379">
    <property type="entry name" value="Chitin_bind_4"/>
    <property type="match status" value="1"/>
</dbReference>
<dbReference type="FunFam" id="1.10.510.10:FF:000624">
    <property type="entry name" value="Mitogen-activated protein kinase"/>
    <property type="match status" value="1"/>
</dbReference>
<reference evidence="13 14" key="1">
    <citation type="journal article" date="2017" name="Gigascience">
        <title>Genome sequence of the small brown planthopper, Laodelphax striatellus.</title>
        <authorList>
            <person name="Zhu J."/>
            <person name="Jiang F."/>
            <person name="Wang X."/>
            <person name="Yang P."/>
            <person name="Bao Y."/>
            <person name="Zhao W."/>
            <person name="Wang W."/>
            <person name="Lu H."/>
            <person name="Wang Q."/>
            <person name="Cui N."/>
            <person name="Li J."/>
            <person name="Chen X."/>
            <person name="Luo L."/>
            <person name="Yu J."/>
            <person name="Kang L."/>
            <person name="Cui F."/>
        </authorList>
    </citation>
    <scope>NUCLEOTIDE SEQUENCE [LARGE SCALE GENOMIC DNA]</scope>
    <source>
        <strain evidence="13">Lst14</strain>
    </source>
</reference>
<gene>
    <name evidence="13" type="ORF">LSTR_LSTR003121</name>
</gene>
<dbReference type="OrthoDB" id="1405469at2759"/>
<dbReference type="AlphaFoldDB" id="A0A482WXC1"/>
<protein>
    <recommendedName>
        <fullName evidence="12">Protein kinase domain-containing protein</fullName>
    </recommendedName>
</protein>
<dbReference type="InterPro" id="IPR031311">
    <property type="entry name" value="CHIT_BIND_RR_consensus"/>
</dbReference>
<comment type="catalytic activity">
    <reaction evidence="8">
        <text>L-threonyl-[protein] + ATP = O-phospho-L-threonyl-[protein] + ADP + H(+)</text>
        <dbReference type="Rhea" id="RHEA:46608"/>
        <dbReference type="Rhea" id="RHEA-COMP:11060"/>
        <dbReference type="Rhea" id="RHEA-COMP:11605"/>
        <dbReference type="ChEBI" id="CHEBI:15378"/>
        <dbReference type="ChEBI" id="CHEBI:30013"/>
        <dbReference type="ChEBI" id="CHEBI:30616"/>
        <dbReference type="ChEBI" id="CHEBI:61977"/>
        <dbReference type="ChEBI" id="CHEBI:456216"/>
        <dbReference type="EC" id="2.7.11.22"/>
    </reaction>
</comment>
<evidence type="ECO:0000256" key="6">
    <source>
        <dbReference type="ARBA" id="ARBA00022777"/>
    </source>
</evidence>
<evidence type="ECO:0000256" key="9">
    <source>
        <dbReference type="ARBA" id="ARBA00048367"/>
    </source>
</evidence>
<organism evidence="13 14">
    <name type="scientific">Laodelphax striatellus</name>
    <name type="common">Small brown planthopper</name>
    <name type="synonym">Delphax striatella</name>
    <dbReference type="NCBI Taxonomy" id="195883"/>
    <lineage>
        <taxon>Eukaryota</taxon>
        <taxon>Metazoa</taxon>
        <taxon>Ecdysozoa</taxon>
        <taxon>Arthropoda</taxon>
        <taxon>Hexapoda</taxon>
        <taxon>Insecta</taxon>
        <taxon>Pterygota</taxon>
        <taxon>Neoptera</taxon>
        <taxon>Paraneoptera</taxon>
        <taxon>Hemiptera</taxon>
        <taxon>Auchenorrhyncha</taxon>
        <taxon>Fulgoroidea</taxon>
        <taxon>Delphacidae</taxon>
        <taxon>Criomorphinae</taxon>
        <taxon>Laodelphax</taxon>
    </lineage>
</organism>
<dbReference type="Gene3D" id="1.10.510.10">
    <property type="entry name" value="Transferase(Phosphotransferase) domain 1"/>
    <property type="match status" value="1"/>
</dbReference>
<dbReference type="SMR" id="A0A482WXC1"/>
<dbReference type="GO" id="GO:0004693">
    <property type="term" value="F:cyclin-dependent protein serine/threonine kinase activity"/>
    <property type="evidence" value="ECO:0007669"/>
    <property type="project" value="UniProtKB-EC"/>
</dbReference>
<evidence type="ECO:0000256" key="1">
    <source>
        <dbReference type="ARBA" id="ARBA00006485"/>
    </source>
</evidence>
<name>A0A482WXC1_LAOST</name>
<dbReference type="PROSITE" id="PS51155">
    <property type="entry name" value="CHIT_BIND_RR_2"/>
    <property type="match status" value="1"/>
</dbReference>
<dbReference type="GO" id="GO:0016592">
    <property type="term" value="C:mediator complex"/>
    <property type="evidence" value="ECO:0007669"/>
    <property type="project" value="TreeGrafter"/>
</dbReference>
<comment type="caution">
    <text evidence="13">The sequence shown here is derived from an EMBL/GenBank/DDBJ whole genome shotgun (WGS) entry which is preliminary data.</text>
</comment>
<evidence type="ECO:0000256" key="7">
    <source>
        <dbReference type="ARBA" id="ARBA00022840"/>
    </source>
</evidence>
<dbReference type="GO" id="GO:0008353">
    <property type="term" value="F:RNA polymerase II CTD heptapeptide repeat kinase activity"/>
    <property type="evidence" value="ECO:0007669"/>
    <property type="project" value="UniProtKB-EC"/>
</dbReference>
<dbReference type="InterPro" id="IPR050108">
    <property type="entry name" value="CDK"/>
</dbReference>
<dbReference type="GO" id="GO:0042302">
    <property type="term" value="F:structural constituent of cuticle"/>
    <property type="evidence" value="ECO:0007669"/>
    <property type="project" value="UniProtKB-UniRule"/>
</dbReference>
<evidence type="ECO:0000256" key="4">
    <source>
        <dbReference type="ARBA" id="ARBA00022679"/>
    </source>
</evidence>
<evidence type="ECO:0000313" key="14">
    <source>
        <dbReference type="Proteomes" id="UP000291343"/>
    </source>
</evidence>
<keyword evidence="4" id="KW-0808">Transferase</keyword>
<keyword evidence="6" id="KW-0418">Kinase</keyword>
<evidence type="ECO:0000256" key="3">
    <source>
        <dbReference type="ARBA" id="ARBA00022527"/>
    </source>
</evidence>
<evidence type="ECO:0000256" key="10">
    <source>
        <dbReference type="ARBA" id="ARBA00049280"/>
    </source>
</evidence>
<dbReference type="PROSITE" id="PS50011">
    <property type="entry name" value="PROTEIN_KINASE_DOM"/>
    <property type="match status" value="1"/>
</dbReference>
<dbReference type="PANTHER" id="PTHR24056:SF495">
    <property type="entry name" value="CYCLIN-DEPENDENT KINASE 8-RELATED"/>
    <property type="match status" value="1"/>
</dbReference>
<dbReference type="Pfam" id="PF00069">
    <property type="entry name" value="Pkinase"/>
    <property type="match status" value="1"/>
</dbReference>
<feature type="domain" description="Protein kinase" evidence="12">
    <location>
        <begin position="23"/>
        <end position="317"/>
    </location>
</feature>
<evidence type="ECO:0000259" key="12">
    <source>
        <dbReference type="PROSITE" id="PS50011"/>
    </source>
</evidence>
<keyword evidence="3" id="KW-0723">Serine/threonine-protein kinase</keyword>
<dbReference type="SMART" id="SM00220">
    <property type="entry name" value="S_TKc"/>
    <property type="match status" value="1"/>
</dbReference>
<comment type="catalytic activity">
    <reaction evidence="10">
        <text>[DNA-directed RNA polymerase] + ATP = phospho-[DNA-directed RNA polymerase] + ADP + H(+)</text>
        <dbReference type="Rhea" id="RHEA:10216"/>
        <dbReference type="Rhea" id="RHEA-COMP:11321"/>
        <dbReference type="Rhea" id="RHEA-COMP:11322"/>
        <dbReference type="ChEBI" id="CHEBI:15378"/>
        <dbReference type="ChEBI" id="CHEBI:30616"/>
        <dbReference type="ChEBI" id="CHEBI:43176"/>
        <dbReference type="ChEBI" id="CHEBI:68546"/>
        <dbReference type="ChEBI" id="CHEBI:456216"/>
        <dbReference type="EC" id="2.7.11.23"/>
    </reaction>
</comment>
<comment type="catalytic activity">
    <reaction evidence="9">
        <text>L-seryl-[protein] + ATP = O-phospho-L-seryl-[protein] + ADP + H(+)</text>
        <dbReference type="Rhea" id="RHEA:17989"/>
        <dbReference type="Rhea" id="RHEA-COMP:9863"/>
        <dbReference type="Rhea" id="RHEA-COMP:11604"/>
        <dbReference type="ChEBI" id="CHEBI:15378"/>
        <dbReference type="ChEBI" id="CHEBI:29999"/>
        <dbReference type="ChEBI" id="CHEBI:30616"/>
        <dbReference type="ChEBI" id="CHEBI:83421"/>
        <dbReference type="ChEBI" id="CHEBI:456216"/>
        <dbReference type="EC" id="2.7.11.22"/>
    </reaction>
</comment>
<dbReference type="Proteomes" id="UP000291343">
    <property type="component" value="Unassembled WGS sequence"/>
</dbReference>
<dbReference type="PROSITE" id="PS00233">
    <property type="entry name" value="CHIT_BIND_RR_1"/>
    <property type="match status" value="1"/>
</dbReference>